<dbReference type="Pfam" id="PF17799">
    <property type="entry name" value="RRM_Rrp7"/>
    <property type="match status" value="1"/>
</dbReference>
<proteinExistence type="inferred from homology"/>
<reference evidence="5" key="1">
    <citation type="journal article" date="2021" name="Genome Biol. Evol.">
        <title>A High-Quality Reference Genome for a Parasitic Bivalve with Doubly Uniparental Inheritance (Bivalvia: Unionida).</title>
        <authorList>
            <person name="Smith C.H."/>
        </authorList>
    </citation>
    <scope>NUCLEOTIDE SEQUENCE</scope>
    <source>
        <strain evidence="5">CHS0354</strain>
    </source>
</reference>
<dbReference type="InterPro" id="IPR012677">
    <property type="entry name" value="Nucleotide-bd_a/b_plait_sf"/>
</dbReference>
<evidence type="ECO:0000256" key="3">
    <source>
        <dbReference type="SAM" id="Coils"/>
    </source>
</evidence>
<dbReference type="EMBL" id="JAEAOA010000170">
    <property type="protein sequence ID" value="KAK3585160.1"/>
    <property type="molecule type" value="Genomic_DNA"/>
</dbReference>
<dbReference type="InterPro" id="IPR024326">
    <property type="entry name" value="RRP7_C"/>
</dbReference>
<reference evidence="5" key="2">
    <citation type="journal article" date="2021" name="Genome Biol. Evol.">
        <title>Developing a high-quality reference genome for a parasitic bivalve with doubly uniparental inheritance (Bivalvia: Unionida).</title>
        <authorList>
            <person name="Smith C.H."/>
        </authorList>
    </citation>
    <scope>NUCLEOTIDE SEQUENCE</scope>
    <source>
        <strain evidence="5">CHS0354</strain>
        <tissue evidence="5">Mantle</tissue>
    </source>
</reference>
<feature type="domain" description="RRM" evidence="4">
    <location>
        <begin position="50"/>
        <end position="148"/>
    </location>
</feature>
<evidence type="ECO:0000256" key="2">
    <source>
        <dbReference type="PROSITE-ProRule" id="PRU00176"/>
    </source>
</evidence>
<dbReference type="CDD" id="cd12951">
    <property type="entry name" value="RRP7_Rrp7A"/>
    <property type="match status" value="1"/>
</dbReference>
<dbReference type="Gene3D" id="6.10.250.1770">
    <property type="match status" value="1"/>
</dbReference>
<dbReference type="GO" id="GO:0003723">
    <property type="term" value="F:RNA binding"/>
    <property type="evidence" value="ECO:0007669"/>
    <property type="project" value="UniProtKB-UniRule"/>
</dbReference>
<dbReference type="Gene3D" id="3.30.70.330">
    <property type="match status" value="1"/>
</dbReference>
<dbReference type="CDD" id="cd12294">
    <property type="entry name" value="RRM_Rrp7A"/>
    <property type="match status" value="1"/>
</dbReference>
<comment type="caution">
    <text evidence="5">The sequence shown here is derived from an EMBL/GenBank/DDBJ whole genome shotgun (WGS) entry which is preliminary data.</text>
</comment>
<keyword evidence="3" id="KW-0175">Coiled coil</keyword>
<dbReference type="PANTHER" id="PTHR13191:SF0">
    <property type="entry name" value="RIBOSOMAL RNA-PROCESSING PROTEIN 7 HOMOLOG A-RELATED"/>
    <property type="match status" value="1"/>
</dbReference>
<feature type="coiled-coil region" evidence="3">
    <location>
        <begin position="210"/>
        <end position="260"/>
    </location>
</feature>
<evidence type="ECO:0000313" key="5">
    <source>
        <dbReference type="EMBL" id="KAK3585160.1"/>
    </source>
</evidence>
<dbReference type="SMART" id="SM00360">
    <property type="entry name" value="RRM"/>
    <property type="match status" value="1"/>
</dbReference>
<dbReference type="InterPro" id="IPR035979">
    <property type="entry name" value="RBD_domain_sf"/>
</dbReference>
<dbReference type="GO" id="GO:0032545">
    <property type="term" value="C:CURI complex"/>
    <property type="evidence" value="ECO:0007669"/>
    <property type="project" value="TreeGrafter"/>
</dbReference>
<reference evidence="5" key="3">
    <citation type="submission" date="2023-05" db="EMBL/GenBank/DDBJ databases">
        <authorList>
            <person name="Smith C.H."/>
        </authorList>
    </citation>
    <scope>NUCLEOTIDE SEQUENCE</scope>
    <source>
        <strain evidence="5">CHS0354</strain>
        <tissue evidence="5">Mantle</tissue>
    </source>
</reference>
<comment type="similarity">
    <text evidence="1">Belongs to the RRP7 family.</text>
</comment>
<dbReference type="PROSITE" id="PS50102">
    <property type="entry name" value="RRM"/>
    <property type="match status" value="1"/>
</dbReference>
<gene>
    <name evidence="5" type="ORF">CHS0354_001783</name>
</gene>
<dbReference type="Proteomes" id="UP001195483">
    <property type="component" value="Unassembled WGS sequence"/>
</dbReference>
<organism evidence="5 6">
    <name type="scientific">Potamilus streckersoni</name>
    <dbReference type="NCBI Taxonomy" id="2493646"/>
    <lineage>
        <taxon>Eukaryota</taxon>
        <taxon>Metazoa</taxon>
        <taxon>Spiralia</taxon>
        <taxon>Lophotrochozoa</taxon>
        <taxon>Mollusca</taxon>
        <taxon>Bivalvia</taxon>
        <taxon>Autobranchia</taxon>
        <taxon>Heteroconchia</taxon>
        <taxon>Palaeoheterodonta</taxon>
        <taxon>Unionida</taxon>
        <taxon>Unionoidea</taxon>
        <taxon>Unionidae</taxon>
        <taxon>Ambleminae</taxon>
        <taxon>Lampsilini</taxon>
        <taxon>Potamilus</taxon>
    </lineage>
</organism>
<dbReference type="GO" id="GO:0006364">
    <property type="term" value="P:rRNA processing"/>
    <property type="evidence" value="ECO:0007669"/>
    <property type="project" value="TreeGrafter"/>
</dbReference>
<evidence type="ECO:0000313" key="6">
    <source>
        <dbReference type="Proteomes" id="UP001195483"/>
    </source>
</evidence>
<dbReference type="InterPro" id="IPR040446">
    <property type="entry name" value="RRP7"/>
</dbReference>
<protein>
    <recommendedName>
        <fullName evidence="4">RRM domain-containing protein</fullName>
    </recommendedName>
</protein>
<evidence type="ECO:0000259" key="4">
    <source>
        <dbReference type="PROSITE" id="PS50102"/>
    </source>
</evidence>
<dbReference type="GO" id="GO:0034456">
    <property type="term" value="C:UTP-C complex"/>
    <property type="evidence" value="ECO:0007669"/>
    <property type="project" value="TreeGrafter"/>
</dbReference>
<accession>A0AAE0S566</accession>
<dbReference type="SUPFAM" id="SSF54928">
    <property type="entry name" value="RNA-binding domain, RBD"/>
    <property type="match status" value="1"/>
</dbReference>
<keyword evidence="6" id="KW-1185">Reference proteome</keyword>
<dbReference type="InterPro" id="IPR034890">
    <property type="entry name" value="Rrp7A_RRM"/>
</dbReference>
<dbReference type="Pfam" id="PF12923">
    <property type="entry name" value="RRP7"/>
    <property type="match status" value="1"/>
</dbReference>
<sequence>MSATGKYGSVVVQGFSVVPVKFSEKSKAAHYLYLKEHTVRDSDAHKPKNRTLFVLSVPPYCTEESLRRVFTQCGKVQRVYLHRKPTAGLPVLDSSKYFPATPPIQGFKVAYIVFKDPKSIQRAKNLPYDKPLILSTPEHPLLIGLNKWCKEYEENVVDVREMQTEIDNFMAKFDQKQEEELRKAKENEGVPDEEGWVTVTRVGKKKGIPRTEALDKKAKEKERKKRKEKELLNFYTFQNRENKRDEIAKLRKKFEEDKQRIVLMKASRKFRPY</sequence>
<dbReference type="PANTHER" id="PTHR13191">
    <property type="entry name" value="RIBOSOMAL RNA PROCESSING PROTEIN 7-RELATED"/>
    <property type="match status" value="1"/>
</dbReference>
<dbReference type="GO" id="GO:0000028">
    <property type="term" value="P:ribosomal small subunit assembly"/>
    <property type="evidence" value="ECO:0007669"/>
    <property type="project" value="TreeGrafter"/>
</dbReference>
<name>A0AAE0S566_9BIVA</name>
<dbReference type="InterPro" id="IPR040447">
    <property type="entry name" value="RRM_Rrp7"/>
</dbReference>
<dbReference type="InterPro" id="IPR000504">
    <property type="entry name" value="RRM_dom"/>
</dbReference>
<keyword evidence="2" id="KW-0694">RNA-binding</keyword>
<dbReference type="AlphaFoldDB" id="A0AAE0S566"/>
<evidence type="ECO:0000256" key="1">
    <source>
        <dbReference type="ARBA" id="ARBA00006110"/>
    </source>
</evidence>